<keyword evidence="2" id="KW-1185">Reference proteome</keyword>
<evidence type="ECO:0000313" key="3">
    <source>
        <dbReference type="WBParaSite" id="sdigi.contig46.g2834.t1"/>
    </source>
</evidence>
<accession>A0A915PV87</accession>
<evidence type="ECO:0000313" key="2">
    <source>
        <dbReference type="Proteomes" id="UP000887581"/>
    </source>
</evidence>
<protein>
    <submittedName>
        <fullName evidence="3">Uncharacterized protein</fullName>
    </submittedName>
</protein>
<organism evidence="2 3">
    <name type="scientific">Setaria digitata</name>
    <dbReference type="NCBI Taxonomy" id="48799"/>
    <lineage>
        <taxon>Eukaryota</taxon>
        <taxon>Metazoa</taxon>
        <taxon>Ecdysozoa</taxon>
        <taxon>Nematoda</taxon>
        <taxon>Chromadorea</taxon>
        <taxon>Rhabditida</taxon>
        <taxon>Spirurina</taxon>
        <taxon>Spiruromorpha</taxon>
        <taxon>Filarioidea</taxon>
        <taxon>Setariidae</taxon>
        <taxon>Setaria</taxon>
    </lineage>
</organism>
<feature type="region of interest" description="Disordered" evidence="1">
    <location>
        <begin position="52"/>
        <end position="72"/>
    </location>
</feature>
<reference evidence="3" key="1">
    <citation type="submission" date="2022-11" db="UniProtKB">
        <authorList>
            <consortium name="WormBaseParasite"/>
        </authorList>
    </citation>
    <scope>IDENTIFICATION</scope>
</reference>
<evidence type="ECO:0000256" key="1">
    <source>
        <dbReference type="SAM" id="MobiDB-lite"/>
    </source>
</evidence>
<dbReference type="Proteomes" id="UP000887581">
    <property type="component" value="Unplaced"/>
</dbReference>
<dbReference type="WBParaSite" id="sdigi.contig46.g2834.t1">
    <property type="protein sequence ID" value="sdigi.contig46.g2834.t1"/>
    <property type="gene ID" value="sdigi.contig46.g2834"/>
</dbReference>
<dbReference type="AlphaFoldDB" id="A0A915PV87"/>
<name>A0A915PV87_9BILA</name>
<sequence length="72" mass="8115">MRNDNVDNHHNNNMDILCIEPSSCMDNSSSYMDSKCSHCNSSDEGKKYCDTADYSSNSDRTNNRRAATLKNS</sequence>
<proteinExistence type="predicted"/>